<evidence type="ECO:0000313" key="7">
    <source>
        <dbReference type="Proteomes" id="UP001174909"/>
    </source>
</evidence>
<feature type="region of interest" description="Disordered" evidence="2">
    <location>
        <begin position="1156"/>
        <end position="1204"/>
    </location>
</feature>
<dbReference type="Gene3D" id="1.10.510.10">
    <property type="entry name" value="Transferase(Phosphotransferase) domain 1"/>
    <property type="match status" value="1"/>
</dbReference>
<dbReference type="EMBL" id="CASHTH010001737">
    <property type="protein sequence ID" value="CAI8019244.1"/>
    <property type="molecule type" value="Genomic_DNA"/>
</dbReference>
<dbReference type="Proteomes" id="UP001174909">
    <property type="component" value="Unassembled WGS sequence"/>
</dbReference>
<dbReference type="InterPro" id="IPR050348">
    <property type="entry name" value="Protein-Tyr_Phosphatase"/>
</dbReference>
<dbReference type="PROSITE" id="PS00109">
    <property type="entry name" value="PROTEIN_KINASE_TYR"/>
    <property type="match status" value="1"/>
</dbReference>
<dbReference type="PROSITE" id="PS50056">
    <property type="entry name" value="TYR_PHOSPHATASE_2"/>
    <property type="match status" value="2"/>
</dbReference>
<feature type="repeat" description="ANK" evidence="1">
    <location>
        <begin position="720"/>
        <end position="752"/>
    </location>
</feature>
<dbReference type="Gene3D" id="3.90.190.10">
    <property type="entry name" value="Protein tyrosine phosphatase superfamily"/>
    <property type="match status" value="3"/>
</dbReference>
<dbReference type="SMART" id="SM00404">
    <property type="entry name" value="PTPc_motif"/>
    <property type="match status" value="2"/>
</dbReference>
<dbReference type="InterPro" id="IPR003595">
    <property type="entry name" value="Tyr_Pase_cat"/>
</dbReference>
<dbReference type="InterPro" id="IPR036770">
    <property type="entry name" value="Ankyrin_rpt-contain_sf"/>
</dbReference>
<dbReference type="InterPro" id="IPR011009">
    <property type="entry name" value="Kinase-like_dom_sf"/>
</dbReference>
<dbReference type="SUPFAM" id="SSF48403">
    <property type="entry name" value="Ankyrin repeat"/>
    <property type="match status" value="1"/>
</dbReference>
<dbReference type="Gene3D" id="1.25.40.20">
    <property type="entry name" value="Ankyrin repeat-containing domain"/>
    <property type="match status" value="2"/>
</dbReference>
<dbReference type="SUPFAM" id="SSF56112">
    <property type="entry name" value="Protein kinase-like (PK-like)"/>
    <property type="match status" value="1"/>
</dbReference>
<dbReference type="Pfam" id="PF00023">
    <property type="entry name" value="Ank"/>
    <property type="match status" value="2"/>
</dbReference>
<feature type="repeat" description="ANK" evidence="1">
    <location>
        <begin position="512"/>
        <end position="544"/>
    </location>
</feature>
<sequence>MESRRVAEEREWDQLRLRDVRSDRATYARDYAHQVIVAISPYLSGPSQFRKPSPVQPIRCGSSTSQSGAQTTSGVGDVNAMVSVIEEVSKVQRKTGNHPIVVHGLNTVSRSAIFCGVATTIERREWWMCSRWSRPSELRNLEPYKLCQLPMRMRVKGGVDEGGWTNTESKMESRRVAEEREWDQLRLRDVRSDRATYARDYAHQVIVAISPYLLLCKCVEQLLPHLVRRGVVASKVRSIILSQSDTEAASSLERLLYGRSREQGVEVSMVEGVYLALLDCYEESGSVWCHGMAVSGIQPVVRFQLKLPDINFDDLAVLHQRVSSTNLPEGDAAMLTEKLGLSNYGTLTDLKKIIQIAFSTRVSFHKLVSALLLTRHTGRYLSLLLPYCRCNPPCVYEVIQALGQNWVTLAVYLGYSEVEFRAIARAGGEDPHRQIQMFMRVWWMPDCGTEETVGLLNQFVHGLLRITSQPILVKVSHWDKGLALLKACLDNDWGKAEALIKAGTLLDARSEDGRTPLMLACLKMKEKIVQLLIDHGADVQVKDKRGEACLNYIETLRNQYILECILKEYRKLGASVDVESKHVILTFVLYTTTARTQGVPLSLLPVSVEPVASAELLLKYGANPNGCENVSQLKCDYQHVVTRALYHVYGLAQGRHRPLVEASAQGHMGLVNALLKCKADVDATAQDGYTALLQACKKNHWYLAQVLIKEGADVNKCTSEGISPLFVAVEANEYGTASKLIQKGASVNLVKFQSGALDGIVELTPLAQAAAKGLNAMVQLLLDSGANINYFCADTLPALGFTIIGDHVETFHLLLSSPNLVKTLAGLSSVIITSVRTEKYYYTEKLLEILGGPQAAVMQAQQDHLQLLVENIAAYMRATYHPDLREVESILLVPNSTRHQLRQLELGPGEQEKIKYVLTDFCRICVSAILYSPEVHISTENLIGIAQATGNVAVANFLQRTLSGPMVDEELQQKFLMGEPSPLRFLIENKVFKLDIFQIEVLKFHPDDSDIFYKDLVWTFQHMSGGANLPDRESRLPLEKTGRLVRDNQPLPREESKSENILSENMRNNLPNRSRRYTNAPFSAQSSFVGVEEVSTTDKARSKAMKLVQVKEINSKFVPVSAFPQCKSAAIANSDDATQPMYHPFVSLMSPPVSSFQYQSGTGTDSSRSSSLATGSSYNPDSAIGSPGPTPPSLRPQGNSGLQHLHQQKPAIIHRDLTANNVLLKNGVAKIGDFGNSRIVDLKTSEPLTTRPGTIDYMPPEAMEGGLYNEKLDIFSYSHLVIHEVCYQYWPGKRGQTYGEFRVELLSEGWKSGFLFRNFSVQQAKFAIAHQVWQFHIPEWSSDYQWRGDVNAIVSVIEEVSKVRRKTGNHPIVVHGLDTVSRSAIFCGVATTIERCKTEGVVDVFQVVKAMRVQKPGAIQTLLSGKTRKVTHFHYTAWPDHGVPDYATSILNFHEMGYKKHRAFIITQGPMRSTARDFWKMVYSRKCSVVVMLSDLIELDEEVCYQYWPGKRAQTYGEFRVELLSEGWKSGFLFRNSSVQQAKFATAHQVWQFHIPEWNSDYQWCGDVNAMVSVIEEVSKVQRKTGNHPIVIHGLDTVSRSAIFCGVATTIERCKTEGVVDVFQVVKAMRVQKPGALQTVEQYQSIYEALLVFIDSFETYSNFTT</sequence>
<feature type="domain" description="Tyrosine specific protein phosphatases" evidence="5">
    <location>
        <begin position="1569"/>
        <end position="1644"/>
    </location>
</feature>
<organism evidence="6 7">
    <name type="scientific">Geodia barretti</name>
    <name type="common">Barrett's horny sponge</name>
    <dbReference type="NCBI Taxonomy" id="519541"/>
    <lineage>
        <taxon>Eukaryota</taxon>
        <taxon>Metazoa</taxon>
        <taxon>Porifera</taxon>
        <taxon>Demospongiae</taxon>
        <taxon>Heteroscleromorpha</taxon>
        <taxon>Tetractinellida</taxon>
        <taxon>Astrophorina</taxon>
        <taxon>Geodiidae</taxon>
        <taxon>Geodia</taxon>
    </lineage>
</organism>
<feature type="domain" description="Tyrosine-protein phosphatase" evidence="4">
    <location>
        <begin position="1274"/>
        <end position="1421"/>
    </location>
</feature>
<dbReference type="PROSITE" id="PS50297">
    <property type="entry name" value="ANK_REP_REGION"/>
    <property type="match status" value="4"/>
</dbReference>
<dbReference type="SMART" id="SM00248">
    <property type="entry name" value="ANK"/>
    <property type="match status" value="5"/>
</dbReference>
<proteinExistence type="predicted"/>
<comment type="caution">
    <text evidence="6">The sequence shown here is derived from an EMBL/GenBank/DDBJ whole genome shotgun (WGS) entry which is preliminary data.</text>
</comment>
<reference evidence="6" key="1">
    <citation type="submission" date="2023-03" db="EMBL/GenBank/DDBJ databases">
        <authorList>
            <person name="Steffen K."/>
            <person name="Cardenas P."/>
        </authorList>
    </citation>
    <scope>NUCLEOTIDE SEQUENCE</scope>
</reference>
<dbReference type="CDD" id="cd00047">
    <property type="entry name" value="PTPc"/>
    <property type="match status" value="2"/>
</dbReference>
<evidence type="ECO:0000259" key="3">
    <source>
        <dbReference type="PROSITE" id="PS50011"/>
    </source>
</evidence>
<evidence type="ECO:0000259" key="4">
    <source>
        <dbReference type="PROSITE" id="PS50055"/>
    </source>
</evidence>
<keyword evidence="6" id="KW-0675">Receptor</keyword>
<feature type="compositionally biased region" description="Low complexity" evidence="2">
    <location>
        <begin position="61"/>
        <end position="74"/>
    </location>
</feature>
<gene>
    <name evidence="6" type="ORF">GBAR_LOCUS11586</name>
</gene>
<name>A0AA35RWZ6_GEOBA</name>
<protein>
    <submittedName>
        <fullName evidence="6">Receptor-type tyrosine-protein phosphatase alpha</fullName>
    </submittedName>
</protein>
<dbReference type="PANTHER" id="PTHR19134">
    <property type="entry name" value="RECEPTOR-TYPE TYROSINE-PROTEIN PHOSPHATASE"/>
    <property type="match status" value="1"/>
</dbReference>
<evidence type="ECO:0000256" key="2">
    <source>
        <dbReference type="SAM" id="MobiDB-lite"/>
    </source>
</evidence>
<feature type="domain" description="Protein kinase" evidence="3">
    <location>
        <begin position="1077"/>
        <end position="1373"/>
    </location>
</feature>
<dbReference type="GO" id="GO:0004725">
    <property type="term" value="F:protein tyrosine phosphatase activity"/>
    <property type="evidence" value="ECO:0007669"/>
    <property type="project" value="InterPro"/>
</dbReference>
<dbReference type="InterPro" id="IPR002110">
    <property type="entry name" value="Ankyrin_rpt"/>
</dbReference>
<evidence type="ECO:0000256" key="1">
    <source>
        <dbReference type="PROSITE-ProRule" id="PRU00023"/>
    </source>
</evidence>
<evidence type="ECO:0000259" key="5">
    <source>
        <dbReference type="PROSITE" id="PS50056"/>
    </source>
</evidence>
<dbReference type="InterPro" id="IPR000719">
    <property type="entry name" value="Prot_kinase_dom"/>
</dbReference>
<dbReference type="GO" id="GO:0005524">
    <property type="term" value="F:ATP binding"/>
    <property type="evidence" value="ECO:0007669"/>
    <property type="project" value="InterPro"/>
</dbReference>
<keyword evidence="1" id="KW-0040">ANK repeat</keyword>
<dbReference type="SMART" id="SM00220">
    <property type="entry name" value="S_TKc"/>
    <property type="match status" value="1"/>
</dbReference>
<dbReference type="PROSITE" id="PS50055">
    <property type="entry name" value="TYR_PHOSPHATASE_PTP"/>
    <property type="match status" value="2"/>
</dbReference>
<feature type="repeat" description="ANK" evidence="1">
    <location>
        <begin position="687"/>
        <end position="719"/>
    </location>
</feature>
<feature type="repeat" description="ANK" evidence="1">
    <location>
        <begin position="761"/>
        <end position="789"/>
    </location>
</feature>
<dbReference type="InterPro" id="IPR000387">
    <property type="entry name" value="Tyr_Pase_dom"/>
</dbReference>
<feature type="compositionally biased region" description="Low complexity" evidence="2">
    <location>
        <begin position="1160"/>
        <end position="1177"/>
    </location>
</feature>
<dbReference type="GO" id="GO:0004672">
    <property type="term" value="F:protein kinase activity"/>
    <property type="evidence" value="ECO:0007669"/>
    <property type="project" value="InterPro"/>
</dbReference>
<dbReference type="PROSITE" id="PS50011">
    <property type="entry name" value="PROTEIN_KINASE_DOM"/>
    <property type="match status" value="1"/>
</dbReference>
<dbReference type="Pfam" id="PF00102">
    <property type="entry name" value="Y_phosphatase"/>
    <property type="match status" value="2"/>
</dbReference>
<feature type="domain" description="Tyrosine-protein phosphatase" evidence="4">
    <location>
        <begin position="1445"/>
        <end position="1653"/>
    </location>
</feature>
<dbReference type="InterPro" id="IPR008266">
    <property type="entry name" value="Tyr_kinase_AS"/>
</dbReference>
<dbReference type="InterPro" id="IPR000242">
    <property type="entry name" value="PTP_cat"/>
</dbReference>
<feature type="domain" description="Tyrosine specific protein phosphatases" evidence="5">
    <location>
        <begin position="1351"/>
        <end position="1421"/>
    </location>
</feature>
<keyword evidence="7" id="KW-1185">Reference proteome</keyword>
<evidence type="ECO:0000313" key="6">
    <source>
        <dbReference type="EMBL" id="CAI8019244.1"/>
    </source>
</evidence>
<dbReference type="SMART" id="SM00194">
    <property type="entry name" value="PTPc"/>
    <property type="match status" value="1"/>
</dbReference>
<dbReference type="SUPFAM" id="SSF52799">
    <property type="entry name" value="(Phosphotyrosine protein) phosphatases II"/>
    <property type="match status" value="4"/>
</dbReference>
<dbReference type="Pfam" id="PF12796">
    <property type="entry name" value="Ank_2"/>
    <property type="match status" value="1"/>
</dbReference>
<dbReference type="PROSITE" id="PS50088">
    <property type="entry name" value="ANK_REPEAT"/>
    <property type="match status" value="4"/>
</dbReference>
<dbReference type="PANTHER" id="PTHR19134:SF449">
    <property type="entry name" value="TYROSINE-PROTEIN PHOSPHATASE 1"/>
    <property type="match status" value="1"/>
</dbReference>
<feature type="region of interest" description="Disordered" evidence="2">
    <location>
        <begin position="48"/>
        <end position="74"/>
    </location>
</feature>
<dbReference type="InterPro" id="IPR029021">
    <property type="entry name" value="Prot-tyrosine_phosphatase-like"/>
</dbReference>
<dbReference type="PRINTS" id="PR00700">
    <property type="entry name" value="PRTYPHPHTASE"/>
</dbReference>
<accession>A0AA35RWZ6</accession>